<evidence type="ECO:0000313" key="2">
    <source>
        <dbReference type="Proteomes" id="UP000032304"/>
    </source>
</evidence>
<name>A0A0D2R486_GOSRA</name>
<protein>
    <submittedName>
        <fullName evidence="1">Uncharacterized protein</fullName>
    </submittedName>
</protein>
<sequence length="76" mass="8807">MLITSFSQLNIRRVTLKGKYPFNIEFLSQTNLAKVCEVPFKVDLVSEDKCQERVFDAGVSILEKHLISTMMFTFFL</sequence>
<proteinExistence type="predicted"/>
<evidence type="ECO:0000313" key="1">
    <source>
        <dbReference type="EMBL" id="KJB24271.1"/>
    </source>
</evidence>
<accession>A0A0D2R486</accession>
<organism evidence="1 2">
    <name type="scientific">Gossypium raimondii</name>
    <name type="common">Peruvian cotton</name>
    <name type="synonym">Gossypium klotzschianum subsp. raimondii</name>
    <dbReference type="NCBI Taxonomy" id="29730"/>
    <lineage>
        <taxon>Eukaryota</taxon>
        <taxon>Viridiplantae</taxon>
        <taxon>Streptophyta</taxon>
        <taxon>Embryophyta</taxon>
        <taxon>Tracheophyta</taxon>
        <taxon>Spermatophyta</taxon>
        <taxon>Magnoliopsida</taxon>
        <taxon>eudicotyledons</taxon>
        <taxon>Gunneridae</taxon>
        <taxon>Pentapetalae</taxon>
        <taxon>rosids</taxon>
        <taxon>malvids</taxon>
        <taxon>Malvales</taxon>
        <taxon>Malvaceae</taxon>
        <taxon>Malvoideae</taxon>
        <taxon>Gossypium</taxon>
    </lineage>
</organism>
<reference evidence="1 2" key="1">
    <citation type="journal article" date="2012" name="Nature">
        <title>Repeated polyploidization of Gossypium genomes and the evolution of spinnable cotton fibres.</title>
        <authorList>
            <person name="Paterson A.H."/>
            <person name="Wendel J.F."/>
            <person name="Gundlach H."/>
            <person name="Guo H."/>
            <person name="Jenkins J."/>
            <person name="Jin D."/>
            <person name="Llewellyn D."/>
            <person name="Showmaker K.C."/>
            <person name="Shu S."/>
            <person name="Udall J."/>
            <person name="Yoo M.J."/>
            <person name="Byers R."/>
            <person name="Chen W."/>
            <person name="Doron-Faigenboim A."/>
            <person name="Duke M.V."/>
            <person name="Gong L."/>
            <person name="Grimwood J."/>
            <person name="Grover C."/>
            <person name="Grupp K."/>
            <person name="Hu G."/>
            <person name="Lee T.H."/>
            <person name="Li J."/>
            <person name="Lin L."/>
            <person name="Liu T."/>
            <person name="Marler B.S."/>
            <person name="Page J.T."/>
            <person name="Roberts A.W."/>
            <person name="Romanel E."/>
            <person name="Sanders W.S."/>
            <person name="Szadkowski E."/>
            <person name="Tan X."/>
            <person name="Tang H."/>
            <person name="Xu C."/>
            <person name="Wang J."/>
            <person name="Wang Z."/>
            <person name="Zhang D."/>
            <person name="Zhang L."/>
            <person name="Ashrafi H."/>
            <person name="Bedon F."/>
            <person name="Bowers J.E."/>
            <person name="Brubaker C.L."/>
            <person name="Chee P.W."/>
            <person name="Das S."/>
            <person name="Gingle A.R."/>
            <person name="Haigler C.H."/>
            <person name="Harker D."/>
            <person name="Hoffmann L.V."/>
            <person name="Hovav R."/>
            <person name="Jones D.C."/>
            <person name="Lemke C."/>
            <person name="Mansoor S."/>
            <person name="ur Rahman M."/>
            <person name="Rainville L.N."/>
            <person name="Rambani A."/>
            <person name="Reddy U.K."/>
            <person name="Rong J.K."/>
            <person name="Saranga Y."/>
            <person name="Scheffler B.E."/>
            <person name="Scheffler J.A."/>
            <person name="Stelly D.M."/>
            <person name="Triplett B.A."/>
            <person name="Van Deynze A."/>
            <person name="Vaslin M.F."/>
            <person name="Waghmare V.N."/>
            <person name="Walford S.A."/>
            <person name="Wright R.J."/>
            <person name="Zaki E.A."/>
            <person name="Zhang T."/>
            <person name="Dennis E.S."/>
            <person name="Mayer K.F."/>
            <person name="Peterson D.G."/>
            <person name="Rokhsar D.S."/>
            <person name="Wang X."/>
            <person name="Schmutz J."/>
        </authorList>
    </citation>
    <scope>NUCLEOTIDE SEQUENCE [LARGE SCALE GENOMIC DNA]</scope>
</reference>
<dbReference type="Proteomes" id="UP000032304">
    <property type="component" value="Chromosome 4"/>
</dbReference>
<keyword evidence="2" id="KW-1185">Reference proteome</keyword>
<dbReference type="EMBL" id="CM001743">
    <property type="protein sequence ID" value="KJB24271.1"/>
    <property type="molecule type" value="Genomic_DNA"/>
</dbReference>
<dbReference type="Gramene" id="KJB24271">
    <property type="protein sequence ID" value="KJB24271"/>
    <property type="gene ID" value="B456_004G136200"/>
</dbReference>
<dbReference type="AlphaFoldDB" id="A0A0D2R486"/>
<gene>
    <name evidence="1" type="ORF">B456_004G136200</name>
</gene>